<proteinExistence type="predicted"/>
<keyword evidence="3" id="KW-1185">Reference proteome</keyword>
<dbReference type="SUPFAM" id="SSF116927">
    <property type="entry name" value="EspA/CesA-like"/>
    <property type="match status" value="2"/>
</dbReference>
<dbReference type="OrthoDB" id="8594867at2"/>
<dbReference type="STRING" id="225848.Sps_01006"/>
<dbReference type="AlphaFoldDB" id="A0A1S6HKZ0"/>
<feature type="region of interest" description="Disordered" evidence="1">
    <location>
        <begin position="1"/>
        <end position="24"/>
    </location>
</feature>
<evidence type="ECO:0000313" key="3">
    <source>
        <dbReference type="Proteomes" id="UP000189545"/>
    </source>
</evidence>
<protein>
    <submittedName>
        <fullName evidence="2">Type III secretion system translocon protein, EspA family</fullName>
    </submittedName>
</protein>
<organism evidence="2 3">
    <name type="scientific">Shewanella psychrophila</name>
    <dbReference type="NCBI Taxonomy" id="225848"/>
    <lineage>
        <taxon>Bacteria</taxon>
        <taxon>Pseudomonadati</taxon>
        <taxon>Pseudomonadota</taxon>
        <taxon>Gammaproteobacteria</taxon>
        <taxon>Alteromonadales</taxon>
        <taxon>Shewanellaceae</taxon>
        <taxon>Shewanella</taxon>
    </lineage>
</organism>
<dbReference type="Pfam" id="PF03433">
    <property type="entry name" value="EspA"/>
    <property type="match status" value="2"/>
</dbReference>
<dbReference type="EMBL" id="CP014782">
    <property type="protein sequence ID" value="AQS36195.1"/>
    <property type="molecule type" value="Genomic_DNA"/>
</dbReference>
<dbReference type="RefSeq" id="WP_077751518.1">
    <property type="nucleotide sequence ID" value="NZ_CP014782.1"/>
</dbReference>
<feature type="compositionally biased region" description="Polar residues" evidence="1">
    <location>
        <begin position="1"/>
        <end position="18"/>
    </location>
</feature>
<dbReference type="InterPro" id="IPR005095">
    <property type="entry name" value="EspA"/>
</dbReference>
<dbReference type="InterPro" id="IPR035074">
    <property type="entry name" value="EspA/CesA-like"/>
</dbReference>
<sequence length="266" mass="29018">MDITNVSTQGTSISNSQAPEDVKNQIASRGDSVLSGGIAVLYMFMNLLSELADAKYGQMQQKADVSRQAQDMANRVDEVIAQVSKGDDKATEKLPPDVIKYMSDNGFKVDGMTIDNYLSKNEPSAAYLKKLLGKIAEVGPQGMQSASWQDVVSYMDAKGIKVDGQKCSDYIWGLPEVGRRSWQNISKDHMQKIADTLGAAGGLDKGKLQAVKASLESVSNRASDFVSQSQLQLQKTMQTYNVTVSLLNSMQTMLAEMNKSIAQNIR</sequence>
<dbReference type="Proteomes" id="UP000189545">
    <property type="component" value="Chromosome"/>
</dbReference>
<accession>A0A1S6HKZ0</accession>
<name>A0A1S6HKZ0_9GAMM</name>
<evidence type="ECO:0000313" key="2">
    <source>
        <dbReference type="EMBL" id="AQS36195.1"/>
    </source>
</evidence>
<dbReference type="KEGG" id="spsw:Sps_01006"/>
<reference evidence="2 3" key="1">
    <citation type="submission" date="2016-03" db="EMBL/GenBank/DDBJ databases">
        <title>Complete genome sequence of Shewanella psychrophila WP2, a deep sea bacterium isolated from west Pacific sediment.</title>
        <authorList>
            <person name="Xu G."/>
            <person name="Jian H."/>
        </authorList>
    </citation>
    <scope>NUCLEOTIDE SEQUENCE [LARGE SCALE GENOMIC DNA]</scope>
    <source>
        <strain evidence="2 3">WP2</strain>
    </source>
</reference>
<gene>
    <name evidence="2" type="ORF">Sps_01006</name>
</gene>
<evidence type="ECO:0000256" key="1">
    <source>
        <dbReference type="SAM" id="MobiDB-lite"/>
    </source>
</evidence>